<feature type="domain" description="Peptidoglycan binding-like" evidence="2">
    <location>
        <begin position="115"/>
        <end position="167"/>
    </location>
</feature>
<dbReference type="Pfam" id="PF01471">
    <property type="entry name" value="PG_binding_1"/>
    <property type="match status" value="2"/>
</dbReference>
<name>A0A660L4G7_9ACTN</name>
<evidence type="ECO:0000259" key="3">
    <source>
        <dbReference type="Pfam" id="PF01551"/>
    </source>
</evidence>
<feature type="domain" description="Peptidoglycan binding-like" evidence="2">
    <location>
        <begin position="40"/>
        <end position="93"/>
    </location>
</feature>
<dbReference type="OrthoDB" id="1099523at2"/>
<dbReference type="InterPro" id="IPR036365">
    <property type="entry name" value="PGBD-like_sf"/>
</dbReference>
<dbReference type="PROSITE" id="PS51257">
    <property type="entry name" value="PROKAR_LIPOPROTEIN"/>
    <property type="match status" value="1"/>
</dbReference>
<dbReference type="Gene3D" id="2.70.70.10">
    <property type="entry name" value="Glucose Permease (Domain IIA)"/>
    <property type="match status" value="1"/>
</dbReference>
<feature type="chain" id="PRO_5025017607" evidence="1">
    <location>
        <begin position="38"/>
        <end position="294"/>
    </location>
</feature>
<dbReference type="EMBL" id="RBIL01000002">
    <property type="protein sequence ID" value="RKQ88308.1"/>
    <property type="molecule type" value="Genomic_DNA"/>
</dbReference>
<keyword evidence="1" id="KW-0732">Signal</keyword>
<dbReference type="InterPro" id="IPR036366">
    <property type="entry name" value="PGBDSf"/>
</dbReference>
<proteinExistence type="predicted"/>
<evidence type="ECO:0000256" key="1">
    <source>
        <dbReference type="SAM" id="SignalP"/>
    </source>
</evidence>
<dbReference type="InterPro" id="IPR011055">
    <property type="entry name" value="Dup_hybrid_motif"/>
</dbReference>
<protein>
    <submittedName>
        <fullName evidence="4">Putative peptidoglycan binding protein</fullName>
    </submittedName>
</protein>
<dbReference type="SUPFAM" id="SSF47090">
    <property type="entry name" value="PGBD-like"/>
    <property type="match status" value="2"/>
</dbReference>
<feature type="signal peptide" evidence="1">
    <location>
        <begin position="1"/>
        <end position="37"/>
    </location>
</feature>
<keyword evidence="5" id="KW-1185">Reference proteome</keyword>
<evidence type="ECO:0000259" key="2">
    <source>
        <dbReference type="Pfam" id="PF01471"/>
    </source>
</evidence>
<dbReference type="InterPro" id="IPR016047">
    <property type="entry name" value="M23ase_b-sheet_dom"/>
</dbReference>
<dbReference type="PANTHER" id="PTHR21666">
    <property type="entry name" value="PEPTIDASE-RELATED"/>
    <property type="match status" value="1"/>
</dbReference>
<dbReference type="AlphaFoldDB" id="A0A660L4G7"/>
<feature type="domain" description="M23ase beta-sheet core" evidence="3">
    <location>
        <begin position="197"/>
        <end position="290"/>
    </location>
</feature>
<dbReference type="InterPro" id="IPR002477">
    <property type="entry name" value="Peptidoglycan-bd-like"/>
</dbReference>
<dbReference type="RefSeq" id="WP_121257713.1">
    <property type="nucleotide sequence ID" value="NZ_RBIL01000002.1"/>
</dbReference>
<dbReference type="GO" id="GO:0004222">
    <property type="term" value="F:metalloendopeptidase activity"/>
    <property type="evidence" value="ECO:0007669"/>
    <property type="project" value="TreeGrafter"/>
</dbReference>
<comment type="caution">
    <text evidence="4">The sequence shown here is derived from an EMBL/GenBank/DDBJ whole genome shotgun (WGS) entry which is preliminary data.</text>
</comment>
<evidence type="ECO:0000313" key="5">
    <source>
        <dbReference type="Proteomes" id="UP000278962"/>
    </source>
</evidence>
<accession>A0A660L4G7</accession>
<evidence type="ECO:0000313" key="4">
    <source>
        <dbReference type="EMBL" id="RKQ88308.1"/>
    </source>
</evidence>
<dbReference type="Pfam" id="PF01551">
    <property type="entry name" value="Peptidase_M23"/>
    <property type="match status" value="1"/>
</dbReference>
<dbReference type="Proteomes" id="UP000278962">
    <property type="component" value="Unassembled WGS sequence"/>
</dbReference>
<dbReference type="SUPFAM" id="SSF51261">
    <property type="entry name" value="Duplicated hybrid motif"/>
    <property type="match status" value="1"/>
</dbReference>
<reference evidence="4 5" key="1">
    <citation type="submission" date="2018-10" db="EMBL/GenBank/DDBJ databases">
        <title>Genomic Encyclopedia of Archaeal and Bacterial Type Strains, Phase II (KMG-II): from individual species to whole genera.</title>
        <authorList>
            <person name="Goeker M."/>
        </authorList>
    </citation>
    <scope>NUCLEOTIDE SEQUENCE [LARGE SCALE GENOMIC DNA]</scope>
    <source>
        <strain evidence="4 5">DSM 14954</strain>
    </source>
</reference>
<dbReference type="InterPro" id="IPR050570">
    <property type="entry name" value="Cell_wall_metabolism_enzyme"/>
</dbReference>
<dbReference type="PANTHER" id="PTHR21666:SF270">
    <property type="entry name" value="MUREIN HYDROLASE ACTIVATOR ENVC"/>
    <property type="match status" value="1"/>
</dbReference>
<gene>
    <name evidence="4" type="ORF">C8N24_6350</name>
</gene>
<dbReference type="CDD" id="cd12797">
    <property type="entry name" value="M23_peptidase"/>
    <property type="match status" value="1"/>
</dbReference>
<dbReference type="Gene3D" id="1.10.101.10">
    <property type="entry name" value="PGBD-like superfamily/PGBD"/>
    <property type="match status" value="2"/>
</dbReference>
<sequence>MSSYRTAIAAPARVARLSPAVLLALVACLFAPLPAQAASPRVAALQVALRHHGVYSGTVDGLSGPGTAAAVRRFQARRGLTADGVVGPRTRRAFGTLGRHPIGSRPLRAGLAGWDVAALQFALGAKGFAGGPVDGGFGPRTTAAVQRLQRYAGLRADGVAGPATMAVVRRPPPATPPVRRPIDAPIGDRYGPRGNTFHAGLDFPAPFGTTVRAAAPGRVTFAGFATGWGLVVTVDHGGWKTRYAHLSRATVSPGASVAAGERVGLVGATGVATGPHLHFEVVVRGANVNPANGL</sequence>
<organism evidence="4 5">
    <name type="scientific">Solirubrobacter pauli</name>
    <dbReference type="NCBI Taxonomy" id="166793"/>
    <lineage>
        <taxon>Bacteria</taxon>
        <taxon>Bacillati</taxon>
        <taxon>Actinomycetota</taxon>
        <taxon>Thermoleophilia</taxon>
        <taxon>Solirubrobacterales</taxon>
        <taxon>Solirubrobacteraceae</taxon>
        <taxon>Solirubrobacter</taxon>
    </lineage>
</organism>